<evidence type="ECO:0000313" key="2">
    <source>
        <dbReference type="Proteomes" id="UP000054805"/>
    </source>
</evidence>
<protein>
    <submittedName>
        <fullName evidence="1">Uncharacterized protein</fullName>
    </submittedName>
</protein>
<organism evidence="1 2">
    <name type="scientific">Trichinella pseudospiralis</name>
    <name type="common">Parasitic roundworm</name>
    <dbReference type="NCBI Taxonomy" id="6337"/>
    <lineage>
        <taxon>Eukaryota</taxon>
        <taxon>Metazoa</taxon>
        <taxon>Ecdysozoa</taxon>
        <taxon>Nematoda</taxon>
        <taxon>Enoplea</taxon>
        <taxon>Dorylaimia</taxon>
        <taxon>Trichinellida</taxon>
        <taxon>Trichinellidae</taxon>
        <taxon>Trichinella</taxon>
    </lineage>
</organism>
<evidence type="ECO:0000313" key="1">
    <source>
        <dbReference type="EMBL" id="KRZ19843.1"/>
    </source>
</evidence>
<accession>A0A0V1IAI1</accession>
<comment type="caution">
    <text evidence="1">The sequence shown here is derived from an EMBL/GenBank/DDBJ whole genome shotgun (WGS) entry which is preliminary data.</text>
</comment>
<dbReference type="AlphaFoldDB" id="A0A0V1IAI1"/>
<dbReference type="Proteomes" id="UP000054805">
    <property type="component" value="Unassembled WGS sequence"/>
</dbReference>
<keyword evidence="2" id="KW-1185">Reference proteome</keyword>
<reference evidence="1 2" key="1">
    <citation type="submission" date="2015-01" db="EMBL/GenBank/DDBJ databases">
        <title>Evolution of Trichinella species and genotypes.</title>
        <authorList>
            <person name="Korhonen P.K."/>
            <person name="Edoardo P."/>
            <person name="Giuseppe L.R."/>
            <person name="Gasser R.B."/>
        </authorList>
    </citation>
    <scope>NUCLEOTIDE SEQUENCE [LARGE SCALE GENOMIC DNA]</scope>
    <source>
        <strain evidence="1">ISS588</strain>
    </source>
</reference>
<sequence>MALLLFYRRHFILEVVLFLVPWFAFNSACVSKVKPTSFADCSKFLAQHRCTSSMQLANNVVLVENG</sequence>
<proteinExistence type="predicted"/>
<gene>
    <name evidence="1" type="ORF">T4B_12329</name>
</gene>
<dbReference type="EMBL" id="JYDS01000263">
    <property type="protein sequence ID" value="KRZ19843.1"/>
    <property type="molecule type" value="Genomic_DNA"/>
</dbReference>
<name>A0A0V1IAI1_TRIPS</name>